<dbReference type="EMBL" id="GBRH01194278">
    <property type="protein sequence ID" value="JAE03618.1"/>
    <property type="molecule type" value="Transcribed_RNA"/>
</dbReference>
<reference evidence="2" key="2">
    <citation type="journal article" date="2015" name="Data Brief">
        <title>Shoot transcriptome of the giant reed, Arundo donax.</title>
        <authorList>
            <person name="Barrero R.A."/>
            <person name="Guerrero F.D."/>
            <person name="Moolhuijzen P."/>
            <person name="Goolsby J.A."/>
            <person name="Tidwell J."/>
            <person name="Bellgard S.E."/>
            <person name="Bellgard M.I."/>
        </authorList>
    </citation>
    <scope>NUCLEOTIDE SEQUENCE</scope>
    <source>
        <tissue evidence="2">Shoot tissue taken approximately 20 cm above the soil surface</tissue>
    </source>
</reference>
<proteinExistence type="predicted"/>
<reference evidence="2" key="1">
    <citation type="submission" date="2014-09" db="EMBL/GenBank/DDBJ databases">
        <authorList>
            <person name="Magalhaes I.L.F."/>
            <person name="Oliveira U."/>
            <person name="Santos F.R."/>
            <person name="Vidigal T.H.D.A."/>
            <person name="Brescovit A.D."/>
            <person name="Santos A.J."/>
        </authorList>
    </citation>
    <scope>NUCLEOTIDE SEQUENCE</scope>
    <source>
        <tissue evidence="2">Shoot tissue taken approximately 20 cm above the soil surface</tissue>
    </source>
</reference>
<name>A0A0A9F5U9_ARUDO</name>
<dbReference type="AlphaFoldDB" id="A0A0A9F5U9"/>
<protein>
    <submittedName>
        <fullName evidence="2">Uncharacterized protein</fullName>
    </submittedName>
</protein>
<organism evidence="2">
    <name type="scientific">Arundo donax</name>
    <name type="common">Giant reed</name>
    <name type="synonym">Donax arundinaceus</name>
    <dbReference type="NCBI Taxonomy" id="35708"/>
    <lineage>
        <taxon>Eukaryota</taxon>
        <taxon>Viridiplantae</taxon>
        <taxon>Streptophyta</taxon>
        <taxon>Embryophyta</taxon>
        <taxon>Tracheophyta</taxon>
        <taxon>Spermatophyta</taxon>
        <taxon>Magnoliopsida</taxon>
        <taxon>Liliopsida</taxon>
        <taxon>Poales</taxon>
        <taxon>Poaceae</taxon>
        <taxon>PACMAD clade</taxon>
        <taxon>Arundinoideae</taxon>
        <taxon>Arundineae</taxon>
        <taxon>Arundo</taxon>
    </lineage>
</organism>
<evidence type="ECO:0000256" key="1">
    <source>
        <dbReference type="SAM" id="MobiDB-lite"/>
    </source>
</evidence>
<sequence>MEETLEALETGEKQLELGEAGGGRSQAAGLGDGDDDAMFRAEVTEGWLVSAVERGGAPDHG</sequence>
<feature type="region of interest" description="Disordered" evidence="1">
    <location>
        <begin position="16"/>
        <end position="35"/>
    </location>
</feature>
<accession>A0A0A9F5U9</accession>
<evidence type="ECO:0000313" key="2">
    <source>
        <dbReference type="EMBL" id="JAE03618.1"/>
    </source>
</evidence>